<feature type="region of interest" description="Disordered" evidence="1">
    <location>
        <begin position="215"/>
        <end position="302"/>
    </location>
</feature>
<feature type="compositionally biased region" description="Acidic residues" evidence="1">
    <location>
        <begin position="268"/>
        <end position="302"/>
    </location>
</feature>
<dbReference type="EMBL" id="JAAMPC010000007">
    <property type="protein sequence ID" value="KAG2304433.1"/>
    <property type="molecule type" value="Genomic_DNA"/>
</dbReference>
<dbReference type="AlphaFoldDB" id="A0A8X7SBR8"/>
<feature type="compositionally biased region" description="Basic and acidic residues" evidence="1">
    <location>
        <begin position="73"/>
        <end position="108"/>
    </location>
</feature>
<organism evidence="2 3">
    <name type="scientific">Brassica carinata</name>
    <name type="common">Ethiopian mustard</name>
    <name type="synonym">Abyssinian cabbage</name>
    <dbReference type="NCBI Taxonomy" id="52824"/>
    <lineage>
        <taxon>Eukaryota</taxon>
        <taxon>Viridiplantae</taxon>
        <taxon>Streptophyta</taxon>
        <taxon>Embryophyta</taxon>
        <taxon>Tracheophyta</taxon>
        <taxon>Spermatophyta</taxon>
        <taxon>Magnoliopsida</taxon>
        <taxon>eudicotyledons</taxon>
        <taxon>Gunneridae</taxon>
        <taxon>Pentapetalae</taxon>
        <taxon>rosids</taxon>
        <taxon>malvids</taxon>
        <taxon>Brassicales</taxon>
        <taxon>Brassicaceae</taxon>
        <taxon>Brassiceae</taxon>
        <taxon>Brassica</taxon>
    </lineage>
</organism>
<evidence type="ECO:0000313" key="2">
    <source>
        <dbReference type="EMBL" id="KAG2304433.1"/>
    </source>
</evidence>
<sequence length="302" mass="34139">MKQGDSSVREYNSSFLAAGLLDNHDQRMLVKMYRDGLKEDIRVALGSTEFSTIDDIMQAALDIEEGGRSSSSDSEKCPKKKPRTEMQPEDGHSGEELYGDKDTSKMKQGDSSVREYNASFAAAGLTNNPDQGISLQTSYPFFCFPISKMVNDIRQRKRSVKKYERYFYGLPIVRQRSEHELIQMDKDGLKEEIREGLETEEFPTLEALFEEAEKVEEMLKETPPSNPRKRRRRSNDHRPSKRARKADDKGDPEDEGYDYVPPPNPDESASDDSASDEDVNSSSDEDVNSSDEDVNSTSDSDA</sequence>
<dbReference type="Proteomes" id="UP000886595">
    <property type="component" value="Unassembled WGS sequence"/>
</dbReference>
<comment type="caution">
    <text evidence="2">The sequence shown here is derived from an EMBL/GenBank/DDBJ whole genome shotgun (WGS) entry which is preliminary data.</text>
</comment>
<evidence type="ECO:0000256" key="1">
    <source>
        <dbReference type="SAM" id="MobiDB-lite"/>
    </source>
</evidence>
<accession>A0A8X7SBR8</accession>
<name>A0A8X7SBR8_BRACI</name>
<evidence type="ECO:0000313" key="3">
    <source>
        <dbReference type="Proteomes" id="UP000886595"/>
    </source>
</evidence>
<protein>
    <submittedName>
        <fullName evidence="2">Uncharacterized protein</fullName>
    </submittedName>
</protein>
<gene>
    <name evidence="2" type="ORF">Bca52824_033084</name>
</gene>
<feature type="compositionally biased region" description="Basic residues" evidence="1">
    <location>
        <begin position="227"/>
        <end position="244"/>
    </location>
</feature>
<reference evidence="2 3" key="1">
    <citation type="submission" date="2020-02" db="EMBL/GenBank/DDBJ databases">
        <authorList>
            <person name="Ma Q."/>
            <person name="Huang Y."/>
            <person name="Song X."/>
            <person name="Pei D."/>
        </authorList>
    </citation>
    <scope>NUCLEOTIDE SEQUENCE [LARGE SCALE GENOMIC DNA]</scope>
    <source>
        <strain evidence="2">Sxm20200214</strain>
        <tissue evidence="2">Leaf</tissue>
    </source>
</reference>
<proteinExistence type="predicted"/>
<keyword evidence="3" id="KW-1185">Reference proteome</keyword>
<feature type="region of interest" description="Disordered" evidence="1">
    <location>
        <begin position="64"/>
        <end position="111"/>
    </location>
</feature>